<keyword evidence="3" id="KW-1185">Reference proteome</keyword>
<evidence type="ECO:0000313" key="3">
    <source>
        <dbReference type="Proteomes" id="UP001586593"/>
    </source>
</evidence>
<feature type="region of interest" description="Disordered" evidence="1">
    <location>
        <begin position="239"/>
        <end position="299"/>
    </location>
</feature>
<evidence type="ECO:0000313" key="2">
    <source>
        <dbReference type="EMBL" id="KAL1878611.1"/>
    </source>
</evidence>
<gene>
    <name evidence="2" type="ORF">VTK73DRAFT_7692</name>
</gene>
<reference evidence="2 3" key="1">
    <citation type="journal article" date="2024" name="Commun. Biol.">
        <title>Comparative genomic analysis of thermophilic fungi reveals convergent evolutionary adaptations and gene losses.</title>
        <authorList>
            <person name="Steindorff A.S."/>
            <person name="Aguilar-Pontes M.V."/>
            <person name="Robinson A.J."/>
            <person name="Andreopoulos B."/>
            <person name="LaButti K."/>
            <person name="Kuo A."/>
            <person name="Mondo S."/>
            <person name="Riley R."/>
            <person name="Otillar R."/>
            <person name="Haridas S."/>
            <person name="Lipzen A."/>
            <person name="Grimwood J."/>
            <person name="Schmutz J."/>
            <person name="Clum A."/>
            <person name="Reid I.D."/>
            <person name="Moisan M.C."/>
            <person name="Butler G."/>
            <person name="Nguyen T.T.M."/>
            <person name="Dewar K."/>
            <person name="Conant G."/>
            <person name="Drula E."/>
            <person name="Henrissat B."/>
            <person name="Hansel C."/>
            <person name="Singer S."/>
            <person name="Hutchinson M.I."/>
            <person name="de Vries R.P."/>
            <person name="Natvig D.O."/>
            <person name="Powell A.J."/>
            <person name="Tsang A."/>
            <person name="Grigoriev I.V."/>
        </authorList>
    </citation>
    <scope>NUCLEOTIDE SEQUENCE [LARGE SCALE GENOMIC DNA]</scope>
    <source>
        <strain evidence="2 3">ATCC 24622</strain>
    </source>
</reference>
<feature type="region of interest" description="Disordered" evidence="1">
    <location>
        <begin position="129"/>
        <end position="169"/>
    </location>
</feature>
<dbReference type="EMBL" id="JAZHXJ010000050">
    <property type="protein sequence ID" value="KAL1878611.1"/>
    <property type="molecule type" value="Genomic_DNA"/>
</dbReference>
<accession>A0ABR3XRJ2</accession>
<protein>
    <submittedName>
        <fullName evidence="2">Uncharacterized protein</fullName>
    </submittedName>
</protein>
<name>A0ABR3XRJ2_9PEZI</name>
<feature type="compositionally biased region" description="Basic and acidic residues" evidence="1">
    <location>
        <begin position="131"/>
        <end position="154"/>
    </location>
</feature>
<dbReference type="Proteomes" id="UP001586593">
    <property type="component" value="Unassembled WGS sequence"/>
</dbReference>
<proteinExistence type="predicted"/>
<evidence type="ECO:0000256" key="1">
    <source>
        <dbReference type="SAM" id="MobiDB-lite"/>
    </source>
</evidence>
<comment type="caution">
    <text evidence="2">The sequence shown here is derived from an EMBL/GenBank/DDBJ whole genome shotgun (WGS) entry which is preliminary data.</text>
</comment>
<organism evidence="2 3">
    <name type="scientific">Phialemonium thermophilum</name>
    <dbReference type="NCBI Taxonomy" id="223376"/>
    <lineage>
        <taxon>Eukaryota</taxon>
        <taxon>Fungi</taxon>
        <taxon>Dikarya</taxon>
        <taxon>Ascomycota</taxon>
        <taxon>Pezizomycotina</taxon>
        <taxon>Sordariomycetes</taxon>
        <taxon>Sordariomycetidae</taxon>
        <taxon>Cephalothecales</taxon>
        <taxon>Cephalothecaceae</taxon>
        <taxon>Phialemonium</taxon>
    </lineage>
</organism>
<sequence>MKGRPVDQLVFEHIFPKSRPSDPIHFQAFLQQCLIPEVRQEVRAFYGHINTPEAKYPGLDYCHPTHRIRLSRWPWHRRLFRAFDDLGLTPNEIAGLTKWEGTKWAKERYERDHGVTIRDTTADGFADWVEPEDRAATRQREPTPARSERRRDAMAEMADSESEGELESVGADLNDRLRARVNLRILSGDPNVPLDEEWEQWLKHIIETGGLSSLAQQIAGVPDTVEILVGTRRPVMPGLLQRDDATAPPSSAGLLRSTVTRSIQEPRRTFSDLHLPSGEGGSTTAADMSRQRAAPEPRA</sequence>
<feature type="compositionally biased region" description="Basic and acidic residues" evidence="1">
    <location>
        <begin position="289"/>
        <end position="299"/>
    </location>
</feature>